<comment type="caution">
    <text evidence="1">The sequence shown here is derived from an EMBL/GenBank/DDBJ whole genome shotgun (WGS) entry which is preliminary data.</text>
</comment>
<organism evidence="1 2">
    <name type="scientific">Dorea formicigenerans</name>
    <dbReference type="NCBI Taxonomy" id="39486"/>
    <lineage>
        <taxon>Bacteria</taxon>
        <taxon>Bacillati</taxon>
        <taxon>Bacillota</taxon>
        <taxon>Clostridia</taxon>
        <taxon>Lachnospirales</taxon>
        <taxon>Lachnospiraceae</taxon>
        <taxon>Dorea</taxon>
    </lineage>
</organism>
<dbReference type="EMBL" id="QSVB01000024">
    <property type="protein sequence ID" value="RGN87783.1"/>
    <property type="molecule type" value="Genomic_DNA"/>
</dbReference>
<evidence type="ECO:0000313" key="1">
    <source>
        <dbReference type="EMBL" id="RGN87783.1"/>
    </source>
</evidence>
<reference evidence="1 2" key="1">
    <citation type="submission" date="2018-08" db="EMBL/GenBank/DDBJ databases">
        <title>A genome reference for cultivated species of the human gut microbiota.</title>
        <authorList>
            <person name="Zou Y."/>
            <person name="Xue W."/>
            <person name="Luo G."/>
        </authorList>
    </citation>
    <scope>NUCLEOTIDE SEQUENCE [LARGE SCALE GENOMIC DNA]</scope>
    <source>
        <strain evidence="1 2">OM03-2</strain>
    </source>
</reference>
<dbReference type="RefSeq" id="WP_117457786.1">
    <property type="nucleotide sequence ID" value="NZ_QSVB01000024.1"/>
</dbReference>
<protein>
    <submittedName>
        <fullName evidence="1">Uncharacterized protein</fullName>
    </submittedName>
</protein>
<sequence length="69" mass="8127">MEVVKENEGIRLIKCKSKYYLEYDAGTHMIKKKRIEISSDEAKACEYDDEEMYHTILNYQNRGIYGGDV</sequence>
<evidence type="ECO:0000313" key="2">
    <source>
        <dbReference type="Proteomes" id="UP000260841"/>
    </source>
</evidence>
<dbReference type="Proteomes" id="UP000260841">
    <property type="component" value="Unassembled WGS sequence"/>
</dbReference>
<dbReference type="AlphaFoldDB" id="A0A3E5EGD9"/>
<accession>A0A3E5EGD9</accession>
<name>A0A3E5EGD9_9FIRM</name>
<proteinExistence type="predicted"/>
<gene>
    <name evidence="1" type="ORF">DXB36_15065</name>
</gene>